<dbReference type="EMBL" id="MT142543">
    <property type="protein sequence ID" value="QJA84953.1"/>
    <property type="molecule type" value="Genomic_DNA"/>
</dbReference>
<proteinExistence type="predicted"/>
<organism evidence="1">
    <name type="scientific">viral metagenome</name>
    <dbReference type="NCBI Taxonomy" id="1070528"/>
    <lineage>
        <taxon>unclassified sequences</taxon>
        <taxon>metagenomes</taxon>
        <taxon>organismal metagenomes</taxon>
    </lineage>
</organism>
<accession>A0A6M3KS48</accession>
<protein>
    <submittedName>
        <fullName evidence="1">Uncharacterized protein</fullName>
    </submittedName>
</protein>
<gene>
    <name evidence="1" type="ORF">MM415B02313_0012</name>
</gene>
<reference evidence="1" key="1">
    <citation type="submission" date="2020-03" db="EMBL/GenBank/DDBJ databases">
        <title>The deep terrestrial virosphere.</title>
        <authorList>
            <person name="Holmfeldt K."/>
            <person name="Nilsson E."/>
            <person name="Simone D."/>
            <person name="Lopez-Fernandez M."/>
            <person name="Wu X."/>
            <person name="de Brujin I."/>
            <person name="Lundin D."/>
            <person name="Andersson A."/>
            <person name="Bertilsson S."/>
            <person name="Dopson M."/>
        </authorList>
    </citation>
    <scope>NUCLEOTIDE SEQUENCE</scope>
    <source>
        <strain evidence="1">MM415B02313</strain>
    </source>
</reference>
<dbReference type="AlphaFoldDB" id="A0A6M3KS48"/>
<sequence length="71" mass="7990">MKEIEFSEPDSSLVPLIEREFKVSSIVEGYFSLADRIADPKTPATVRASLRTSRDLLLEDMTSEHYAEIGT</sequence>
<evidence type="ECO:0000313" key="1">
    <source>
        <dbReference type="EMBL" id="QJA84953.1"/>
    </source>
</evidence>
<name>A0A6M3KS48_9ZZZZ</name>